<keyword evidence="3" id="KW-1185">Reference proteome</keyword>
<evidence type="ECO:0008006" key="4">
    <source>
        <dbReference type="Google" id="ProtNLM"/>
    </source>
</evidence>
<organism evidence="2 3">
    <name type="scientific">Cuscuta campestris</name>
    <dbReference type="NCBI Taxonomy" id="132261"/>
    <lineage>
        <taxon>Eukaryota</taxon>
        <taxon>Viridiplantae</taxon>
        <taxon>Streptophyta</taxon>
        <taxon>Embryophyta</taxon>
        <taxon>Tracheophyta</taxon>
        <taxon>Spermatophyta</taxon>
        <taxon>Magnoliopsida</taxon>
        <taxon>eudicotyledons</taxon>
        <taxon>Gunneridae</taxon>
        <taxon>Pentapetalae</taxon>
        <taxon>asterids</taxon>
        <taxon>lamiids</taxon>
        <taxon>Solanales</taxon>
        <taxon>Convolvulaceae</taxon>
        <taxon>Cuscuteae</taxon>
        <taxon>Cuscuta</taxon>
        <taxon>Cuscuta subgen. Grammica</taxon>
        <taxon>Cuscuta sect. Cleistogrammica</taxon>
    </lineage>
</organism>
<name>A0A484MSR2_9ASTE</name>
<evidence type="ECO:0000313" key="2">
    <source>
        <dbReference type="EMBL" id="VFQ91156.1"/>
    </source>
</evidence>
<feature type="region of interest" description="Disordered" evidence="1">
    <location>
        <begin position="332"/>
        <end position="353"/>
    </location>
</feature>
<dbReference type="EMBL" id="OOIL02004257">
    <property type="protein sequence ID" value="VFQ91156.1"/>
    <property type="molecule type" value="Genomic_DNA"/>
</dbReference>
<dbReference type="OrthoDB" id="1065581at2759"/>
<accession>A0A484MSR2</accession>
<protein>
    <recommendedName>
        <fullName evidence="4">Rho termination factor N-terminal domain-containing protein</fullName>
    </recommendedName>
</protein>
<feature type="compositionally biased region" description="Polar residues" evidence="1">
    <location>
        <begin position="340"/>
        <end position="353"/>
    </location>
</feature>
<evidence type="ECO:0000313" key="3">
    <source>
        <dbReference type="Proteomes" id="UP000595140"/>
    </source>
</evidence>
<gene>
    <name evidence="2" type="ORF">CCAM_LOCUS32932</name>
</gene>
<dbReference type="Proteomes" id="UP000595140">
    <property type="component" value="Unassembled WGS sequence"/>
</dbReference>
<dbReference type="AlphaFoldDB" id="A0A484MSR2"/>
<sequence length="477" mass="53159">MGFSEDLDFSIWDCQYTQDERCSENTWPFELYFSPRLDIIEENALNEKSCIEVLNILNAKGKAEIFKCETNIEKLKSDLALVDDKWDAPCLTTSSQKINFMDGMTPDLKDANVNGDLDQGTQQMNKNLAENMLETLLQDSSPQSDEEVLNAVTKDSAAEPLRDDDCSNQRRKRIRIGSEDLCKDEVGGLSNFDGCIGVLSTTKEATGTKAAGGNMGTSVVSINREAKEAVTSQSIENETASQLPEMQLISKEEQGQGTLLGKTEDSVGEEFLSVWFNKKVKDLRKTKIKTEPHEDEQFEGNDSGLSVKLTNDKLMEKEWAAFEKLECVAQELGSKPPPNRQKTGCRSRTGDKTTIINPLATKNESQTALVHAKNVGFAPPTERKIVDLPSVKEEEMSGGFQMIAANSSGTLIDVEASTRNITEAAVLPLERELERMKMKQLIAIAKEQNLRGRHKLKKTELQQRLLLFLQAKRSNHI</sequence>
<evidence type="ECO:0000256" key="1">
    <source>
        <dbReference type="SAM" id="MobiDB-lite"/>
    </source>
</evidence>
<proteinExistence type="predicted"/>
<reference evidence="2 3" key="1">
    <citation type="submission" date="2018-04" db="EMBL/GenBank/DDBJ databases">
        <authorList>
            <person name="Vogel A."/>
        </authorList>
    </citation>
    <scope>NUCLEOTIDE SEQUENCE [LARGE SCALE GENOMIC DNA]</scope>
</reference>